<organism evidence="1 2">
    <name type="scientific">Prevotella histicola F0411</name>
    <dbReference type="NCBI Taxonomy" id="857291"/>
    <lineage>
        <taxon>Bacteria</taxon>
        <taxon>Pseudomonadati</taxon>
        <taxon>Bacteroidota</taxon>
        <taxon>Bacteroidia</taxon>
        <taxon>Bacteroidales</taxon>
        <taxon>Prevotellaceae</taxon>
        <taxon>Prevotella</taxon>
    </lineage>
</organism>
<sequence length="48" mass="5193">MVDIMKKKIIFIGLHSGGNGFQLAIAGTATDTQAKGHRDRRECSAYQG</sequence>
<dbReference type="PATRIC" id="fig|857291.3.peg.2432"/>
<evidence type="ECO:0000313" key="1">
    <source>
        <dbReference type="EMBL" id="EHG14985.1"/>
    </source>
</evidence>
<protein>
    <submittedName>
        <fullName evidence="1">Uncharacterized protein</fullName>
    </submittedName>
</protein>
<dbReference type="EMBL" id="AFXP01000027">
    <property type="protein sequence ID" value="EHG14985.1"/>
    <property type="molecule type" value="Genomic_DNA"/>
</dbReference>
<evidence type="ECO:0000313" key="2">
    <source>
        <dbReference type="Proteomes" id="UP000004597"/>
    </source>
</evidence>
<dbReference type="Proteomes" id="UP000004597">
    <property type="component" value="Unassembled WGS sequence"/>
</dbReference>
<dbReference type="STRING" id="857291.HMPREF9138_02432"/>
<reference evidence="1 2" key="1">
    <citation type="submission" date="2011-10" db="EMBL/GenBank/DDBJ databases">
        <title>The Genome Sequence of Prevotella histicola F0411.</title>
        <authorList>
            <consortium name="The Broad Institute Genome Sequencing Platform"/>
            <person name="Earl A."/>
            <person name="Ward D."/>
            <person name="Feldgarden M."/>
            <person name="Gevers D."/>
            <person name="Izard J."/>
            <person name="Ganesan A."/>
            <person name="Blanton J.M."/>
            <person name="Baranova O.V."/>
            <person name="Tanner A.C."/>
            <person name="Mathney J.M.J."/>
            <person name="Dewhirst F.E."/>
            <person name="Young S.K."/>
            <person name="Zeng Q."/>
            <person name="Gargeya S."/>
            <person name="Fitzgerald M."/>
            <person name="Haas B."/>
            <person name="Abouelleil A."/>
            <person name="Alvarado L."/>
            <person name="Arachchi H.M."/>
            <person name="Berlin A."/>
            <person name="Brown A."/>
            <person name="Chapman S.B."/>
            <person name="Chen Z."/>
            <person name="Dunbar C."/>
            <person name="Freedman E."/>
            <person name="Gearin G."/>
            <person name="Gellesch M."/>
            <person name="Goldberg J."/>
            <person name="Griggs A."/>
            <person name="Gujja S."/>
            <person name="Heiman D."/>
            <person name="Howarth C."/>
            <person name="Larson L."/>
            <person name="Lui A."/>
            <person name="MacDonald P.J.P."/>
            <person name="Montmayeur A."/>
            <person name="Murphy C."/>
            <person name="Neiman D."/>
            <person name="Pearson M."/>
            <person name="Priest M."/>
            <person name="Roberts A."/>
            <person name="Saif S."/>
            <person name="Shea T."/>
            <person name="Shenoy N."/>
            <person name="Sisk P."/>
            <person name="Stolte C."/>
            <person name="Sykes S."/>
            <person name="Wortman J."/>
            <person name="Nusbaum C."/>
            <person name="Birren B."/>
        </authorList>
    </citation>
    <scope>NUCLEOTIDE SEQUENCE [LARGE SCALE GENOMIC DNA]</scope>
    <source>
        <strain evidence="1 2">F0411</strain>
    </source>
</reference>
<dbReference type="AlphaFoldDB" id="G6AK05"/>
<proteinExistence type="predicted"/>
<gene>
    <name evidence="1" type="ORF">HMPREF9138_02432</name>
</gene>
<name>G6AK05_9BACT</name>
<accession>G6AK05</accession>
<dbReference type="HOGENOM" id="CLU_3156269_0_0_10"/>
<keyword evidence="2" id="KW-1185">Reference proteome</keyword>
<comment type="caution">
    <text evidence="1">The sequence shown here is derived from an EMBL/GenBank/DDBJ whole genome shotgun (WGS) entry which is preliminary data.</text>
</comment>